<dbReference type="RefSeq" id="WP_153487370.1">
    <property type="nucleotide sequence ID" value="NZ_VDEQ01000369.1"/>
</dbReference>
<accession>A0ABW9P2N5</accession>
<organism evidence="1 2">
    <name type="scientific">Streptomyces katsurahamanus</name>
    <dbReference type="NCBI Taxonomy" id="2577098"/>
    <lineage>
        <taxon>Bacteria</taxon>
        <taxon>Bacillati</taxon>
        <taxon>Actinomycetota</taxon>
        <taxon>Actinomycetes</taxon>
        <taxon>Kitasatosporales</taxon>
        <taxon>Streptomycetaceae</taxon>
        <taxon>Streptomyces</taxon>
    </lineage>
</organism>
<gene>
    <name evidence="1" type="ORF">FFZ77_31000</name>
</gene>
<dbReference type="Gene3D" id="1.25.40.10">
    <property type="entry name" value="Tetratricopeptide repeat domain"/>
    <property type="match status" value="1"/>
</dbReference>
<evidence type="ECO:0000313" key="1">
    <source>
        <dbReference type="EMBL" id="MQS39852.1"/>
    </source>
</evidence>
<dbReference type="InterPro" id="IPR011990">
    <property type="entry name" value="TPR-like_helical_dom_sf"/>
</dbReference>
<proteinExistence type="predicted"/>
<protein>
    <submittedName>
        <fullName evidence="1">XRE family transcriptional regulator</fullName>
    </submittedName>
</protein>
<dbReference type="Proteomes" id="UP000460558">
    <property type="component" value="Unassembled WGS sequence"/>
</dbReference>
<comment type="caution">
    <text evidence="1">The sequence shown here is derived from an EMBL/GenBank/DDBJ whole genome shotgun (WGS) entry which is preliminary data.</text>
</comment>
<dbReference type="SUPFAM" id="SSF48452">
    <property type="entry name" value="TPR-like"/>
    <property type="match status" value="1"/>
</dbReference>
<dbReference type="EMBL" id="VDEQ01000369">
    <property type="protein sequence ID" value="MQS39852.1"/>
    <property type="molecule type" value="Genomic_DNA"/>
</dbReference>
<sequence>MTAYEPPTALPAEFLNRIDVQAAILAHDFGTLFRLAKEIARISYSKIAAECGIKPERVGALARGEGSITTFGKIVTIADALRVPGHLLGLSARPWGNSTPSGFADAISNREGEVRMQRRGFMRASAGAGLAAALPDLEPISASGKIGIQLPEELRRRAARLRRLDEILGGGDTYRVYLSEYLATKRLIDLGTCTGETRRALLSVLAEQAQQAGWAAFDGGKQADASGLYEASYQAALNSDDDSLAGNALAFLSYQKVSSDKGVGVEIARQSCRTIGPEAPRCVRALLYERLAWTCAVAGLVKETEEALNTAECALSENDDAPQPDWAVWVDVNELQIMKGRCWTELRRPIRAVPALENALSHFNETHARDKSLYLTWLADAYLAAGEIEQAADAVRCAFELSSGVASVRPGQRISSVVRKLRPYRNISEVVEVVELASF</sequence>
<reference evidence="1 2" key="1">
    <citation type="submission" date="2019-06" db="EMBL/GenBank/DDBJ databases">
        <title>Comparative genomics and metabolomics analyses of clavulanic acid producing Streptomyces species provides insight into specialized metabolism and evolution of beta-lactam biosynthetic gene clusters.</title>
        <authorList>
            <person name="Moore M.A."/>
            <person name="Cruz-Morales P."/>
            <person name="Barona Gomez F."/>
            <person name="Kapil T."/>
        </authorList>
    </citation>
    <scope>NUCLEOTIDE SEQUENCE [LARGE SCALE GENOMIC DNA]</scope>
    <source>
        <strain evidence="1 2">T-272</strain>
    </source>
</reference>
<name>A0ABW9P2N5_9ACTN</name>
<keyword evidence="2" id="KW-1185">Reference proteome</keyword>
<evidence type="ECO:0000313" key="2">
    <source>
        <dbReference type="Proteomes" id="UP000460558"/>
    </source>
</evidence>